<evidence type="ECO:0000313" key="2">
    <source>
        <dbReference type="EMBL" id="QTA84727.1"/>
    </source>
</evidence>
<dbReference type="AlphaFoldDB" id="A0A975BFU6"/>
<gene>
    <name evidence="2" type="ORF">dnm_007270</name>
</gene>
<dbReference type="Proteomes" id="UP000663722">
    <property type="component" value="Chromosome"/>
</dbReference>
<name>A0A975BFU6_9BACT</name>
<protein>
    <submittedName>
        <fullName evidence="2">Uncharacterized protein</fullName>
    </submittedName>
</protein>
<keyword evidence="3" id="KW-1185">Reference proteome</keyword>
<evidence type="ECO:0000256" key="1">
    <source>
        <dbReference type="SAM" id="MobiDB-lite"/>
    </source>
</evidence>
<feature type="region of interest" description="Disordered" evidence="1">
    <location>
        <begin position="43"/>
        <end position="73"/>
    </location>
</feature>
<feature type="compositionally biased region" description="Polar residues" evidence="1">
    <location>
        <begin position="52"/>
        <end position="64"/>
    </location>
</feature>
<reference evidence="2" key="1">
    <citation type="journal article" date="2021" name="Microb. Physiol.">
        <title>Proteogenomic Insights into the Physiology of Marine, Sulfate-Reducing, Filamentous Desulfonema limicola and Desulfonema magnum.</title>
        <authorList>
            <person name="Schnaars V."/>
            <person name="Wohlbrand L."/>
            <person name="Scheve S."/>
            <person name="Hinrichs C."/>
            <person name="Reinhardt R."/>
            <person name="Rabus R."/>
        </authorList>
    </citation>
    <scope>NUCLEOTIDE SEQUENCE</scope>
    <source>
        <strain evidence="2">4be13</strain>
    </source>
</reference>
<sequence>MPFLHTIPHKKSTRTTDKKRKADFSFSYLVSLYFLKHNMTRSGKSPLKEFHNSAQEQRSGTQPPDQKFSKEDT</sequence>
<proteinExistence type="predicted"/>
<dbReference type="EMBL" id="CP061800">
    <property type="protein sequence ID" value="QTA84727.1"/>
    <property type="molecule type" value="Genomic_DNA"/>
</dbReference>
<evidence type="ECO:0000313" key="3">
    <source>
        <dbReference type="Proteomes" id="UP000663722"/>
    </source>
</evidence>
<organism evidence="2 3">
    <name type="scientific">Desulfonema magnum</name>
    <dbReference type="NCBI Taxonomy" id="45655"/>
    <lineage>
        <taxon>Bacteria</taxon>
        <taxon>Pseudomonadati</taxon>
        <taxon>Thermodesulfobacteriota</taxon>
        <taxon>Desulfobacteria</taxon>
        <taxon>Desulfobacterales</taxon>
        <taxon>Desulfococcaceae</taxon>
        <taxon>Desulfonema</taxon>
    </lineage>
</organism>
<accession>A0A975BFU6</accession>
<dbReference type="KEGG" id="dmm:dnm_007270"/>